<feature type="coiled-coil region" evidence="10">
    <location>
        <begin position="219"/>
        <end position="246"/>
    </location>
</feature>
<accession>A0A1E3V818</accession>
<name>A0A1E3V818_9HYPH</name>
<keyword evidence="6" id="KW-0812">Transmembrane</keyword>
<evidence type="ECO:0000256" key="10">
    <source>
        <dbReference type="SAM" id="Coils"/>
    </source>
</evidence>
<keyword evidence="14" id="KW-1185">Reference proteome</keyword>
<dbReference type="PANTHER" id="PTHR30386">
    <property type="entry name" value="MEMBRANE FUSION SUBUNIT OF EMRAB-TOLC MULTIDRUG EFFLUX PUMP"/>
    <property type="match status" value="1"/>
</dbReference>
<reference evidence="14" key="1">
    <citation type="submission" date="2016-05" db="EMBL/GenBank/DDBJ databases">
        <authorList>
            <person name="Li Y."/>
        </authorList>
    </citation>
    <scope>NUCLEOTIDE SEQUENCE [LARGE SCALE GENOMIC DNA]</scope>
    <source>
        <strain evidence="14">YIC4027</strain>
    </source>
</reference>
<dbReference type="GO" id="GO:0005886">
    <property type="term" value="C:plasma membrane"/>
    <property type="evidence" value="ECO:0007669"/>
    <property type="project" value="UniProtKB-SubCell"/>
</dbReference>
<keyword evidence="10" id="KW-0175">Coiled coil</keyword>
<dbReference type="EMBL" id="LYBW01000061">
    <property type="protein sequence ID" value="ODR89605.1"/>
    <property type="molecule type" value="Genomic_DNA"/>
</dbReference>
<dbReference type="PRINTS" id="PR01490">
    <property type="entry name" value="RTXTOXIND"/>
</dbReference>
<keyword evidence="5 9" id="KW-0997">Cell inner membrane</keyword>
<dbReference type="PANTHER" id="PTHR30386:SF26">
    <property type="entry name" value="TRANSPORT PROTEIN COMB"/>
    <property type="match status" value="1"/>
</dbReference>
<evidence type="ECO:0000256" key="7">
    <source>
        <dbReference type="ARBA" id="ARBA00022989"/>
    </source>
</evidence>
<dbReference type="InterPro" id="IPR006144">
    <property type="entry name" value="Secretion_HlyD_CS"/>
</dbReference>
<dbReference type="GO" id="GO:0009306">
    <property type="term" value="P:protein secretion"/>
    <property type="evidence" value="ECO:0007669"/>
    <property type="project" value="InterPro"/>
</dbReference>
<comment type="similarity">
    <text evidence="2 9">Belongs to the membrane fusion protein (MFP) (TC 8.A.1) family.</text>
</comment>
<dbReference type="InterPro" id="IPR010129">
    <property type="entry name" value="T1SS_HlyD"/>
</dbReference>
<keyword evidence="3 9" id="KW-0813">Transport</keyword>
<gene>
    <name evidence="13" type="ORF">A8M32_20055</name>
</gene>
<feature type="domain" description="AprE-like beta-barrel" evidence="12">
    <location>
        <begin position="317"/>
        <end position="407"/>
    </location>
</feature>
<keyword evidence="8" id="KW-0472">Membrane</keyword>
<dbReference type="Proteomes" id="UP000094342">
    <property type="component" value="Unassembled WGS sequence"/>
</dbReference>
<dbReference type="Pfam" id="PF26002">
    <property type="entry name" value="Beta-barrel_AprE"/>
    <property type="match status" value="1"/>
</dbReference>
<proteinExistence type="inferred from homology"/>
<sequence>MITGSTEKPPLAARAGLLVIALLMTSFVAWAAIAEVDEIARGEGKVIPVSKTRIIQSSEPGIVQEIAVQVGQVVRRGDLILRLDDTVTGSSLGELEAKARSLRAQIARLELEESGAYDADYKCPDDIAKAAPGVCANEEQLLRAKAGNFNNKLSVMQARRGQRQKELAEAQANIARLTENLQVTEREQDLLAPMVKRKLVAQTELLRVEKELTDTRGQLALAKESIGRLEAAVREAELQVMELSLQLRQEALAEKTDALSQLSVIDETIRGASSRVANTDIRSPVDGIINTLDVNTVGAYVTPGAVIGGVVPTSETLLVEARLSPRDVAFVRPGQPALIKISAYDFSIYGGLGGEVETIGADSLVDPNTGETYYLVRVKTDEAALEKDGRKYAIMPGMIASVDIMTGKKTILTYLMKPINKAREEALRER</sequence>
<dbReference type="RefSeq" id="WP_069460172.1">
    <property type="nucleotide sequence ID" value="NZ_LYBW01000061.1"/>
</dbReference>
<dbReference type="OrthoDB" id="9810980at2"/>
<dbReference type="Gene3D" id="2.40.30.170">
    <property type="match status" value="1"/>
</dbReference>
<dbReference type="NCBIfam" id="TIGR01843">
    <property type="entry name" value="type_I_hlyD"/>
    <property type="match status" value="1"/>
</dbReference>
<feature type="coiled-coil region" evidence="10">
    <location>
        <begin position="160"/>
        <end position="187"/>
    </location>
</feature>
<evidence type="ECO:0000313" key="13">
    <source>
        <dbReference type="EMBL" id="ODR89605.1"/>
    </source>
</evidence>
<dbReference type="Gene3D" id="2.40.50.100">
    <property type="match status" value="1"/>
</dbReference>
<evidence type="ECO:0000256" key="2">
    <source>
        <dbReference type="ARBA" id="ARBA00009477"/>
    </source>
</evidence>
<dbReference type="InterPro" id="IPR050739">
    <property type="entry name" value="MFP"/>
</dbReference>
<evidence type="ECO:0000256" key="3">
    <source>
        <dbReference type="ARBA" id="ARBA00022448"/>
    </source>
</evidence>
<keyword evidence="7" id="KW-1133">Transmembrane helix</keyword>
<dbReference type="PROSITE" id="PS00543">
    <property type="entry name" value="HLYD_FAMILY"/>
    <property type="match status" value="1"/>
</dbReference>
<evidence type="ECO:0000256" key="4">
    <source>
        <dbReference type="ARBA" id="ARBA00022475"/>
    </source>
</evidence>
<dbReference type="InterPro" id="IPR058982">
    <property type="entry name" value="Beta-barrel_AprE"/>
</dbReference>
<evidence type="ECO:0000256" key="6">
    <source>
        <dbReference type="ARBA" id="ARBA00022692"/>
    </source>
</evidence>
<evidence type="ECO:0000256" key="1">
    <source>
        <dbReference type="ARBA" id="ARBA00004377"/>
    </source>
</evidence>
<dbReference type="AlphaFoldDB" id="A0A1E3V818"/>
<evidence type="ECO:0000256" key="9">
    <source>
        <dbReference type="RuleBase" id="RU365093"/>
    </source>
</evidence>
<evidence type="ECO:0000256" key="5">
    <source>
        <dbReference type="ARBA" id="ARBA00022519"/>
    </source>
</evidence>
<evidence type="ECO:0000313" key="14">
    <source>
        <dbReference type="Proteomes" id="UP000094342"/>
    </source>
</evidence>
<dbReference type="STRING" id="1752398.A8M32_20055"/>
<evidence type="ECO:0000256" key="8">
    <source>
        <dbReference type="ARBA" id="ARBA00023136"/>
    </source>
</evidence>
<organism evidence="13 14">
    <name type="scientific">Sinorhizobium alkalisoli</name>
    <dbReference type="NCBI Taxonomy" id="1752398"/>
    <lineage>
        <taxon>Bacteria</taxon>
        <taxon>Pseudomonadati</taxon>
        <taxon>Pseudomonadota</taxon>
        <taxon>Alphaproteobacteria</taxon>
        <taxon>Hyphomicrobiales</taxon>
        <taxon>Rhizobiaceae</taxon>
        <taxon>Sinorhizobium/Ensifer group</taxon>
        <taxon>Sinorhizobium</taxon>
    </lineage>
</organism>
<keyword evidence="4 9" id="KW-1003">Cell membrane</keyword>
<comment type="caution">
    <text evidence="13">The sequence shown here is derived from an EMBL/GenBank/DDBJ whole genome shotgun (WGS) entry which is preliminary data.</text>
</comment>
<dbReference type="Pfam" id="PF25994">
    <property type="entry name" value="HH_AprE"/>
    <property type="match status" value="1"/>
</dbReference>
<feature type="domain" description="AprE-like long alpha-helical hairpin" evidence="11">
    <location>
        <begin position="90"/>
        <end position="273"/>
    </location>
</feature>
<protein>
    <recommendedName>
        <fullName evidence="9">Membrane fusion protein (MFP) family protein</fullName>
    </recommendedName>
</protein>
<evidence type="ECO:0000259" key="11">
    <source>
        <dbReference type="Pfam" id="PF25994"/>
    </source>
</evidence>
<dbReference type="InterPro" id="IPR058781">
    <property type="entry name" value="HH_AprE-like"/>
</dbReference>
<comment type="subcellular location">
    <subcellularLocation>
        <location evidence="1 9">Cell inner membrane</location>
        <topology evidence="1 9">Single-pass membrane protein</topology>
    </subcellularLocation>
</comment>
<evidence type="ECO:0000259" key="12">
    <source>
        <dbReference type="Pfam" id="PF26002"/>
    </source>
</evidence>